<dbReference type="EMBL" id="LUTY01001441">
    <property type="protein sequence ID" value="OAD21715.1"/>
    <property type="molecule type" value="Genomic_DNA"/>
</dbReference>
<feature type="non-terminal residue" evidence="1">
    <location>
        <position position="178"/>
    </location>
</feature>
<proteinExistence type="predicted"/>
<comment type="caution">
    <text evidence="1">The sequence shown here is derived from an EMBL/GenBank/DDBJ whole genome shotgun (WGS) entry which is preliminary data.</text>
</comment>
<keyword evidence="2" id="KW-1185">Reference proteome</keyword>
<dbReference type="AlphaFoldDB" id="A0A176S151"/>
<accession>A0A176S151</accession>
<evidence type="ECO:0000313" key="1">
    <source>
        <dbReference type="EMBL" id="OAD21715.1"/>
    </source>
</evidence>
<protein>
    <submittedName>
        <fullName evidence="1">Uncharacterized protein</fullName>
    </submittedName>
</protein>
<dbReference type="Proteomes" id="UP000076962">
    <property type="component" value="Unassembled WGS sequence"/>
</dbReference>
<evidence type="ECO:0000313" key="2">
    <source>
        <dbReference type="Proteomes" id="UP000076962"/>
    </source>
</evidence>
<name>A0A176S151_9GAMM</name>
<sequence>MSPSKLTQTLLASLLDSPAVVDITSLALKKAVPLIKAHFSFTADEITQAYQNACRYAFVGISVGLDSPTLFQTLRYSKVTREFAEQIEHQYLQAFAKQYGLSLSDFRQAAIESLRQFSKNTDKLFEIKVLTEADLAALIGHRESLAITEMVLEQMQGIAPVDDTLAAFLRYEDQLGNA</sequence>
<gene>
    <name evidence="1" type="ORF">THIOM_002512</name>
</gene>
<organism evidence="1 2">
    <name type="scientific">Candidatus Thiomargarita nelsonii</name>
    <dbReference type="NCBI Taxonomy" id="1003181"/>
    <lineage>
        <taxon>Bacteria</taxon>
        <taxon>Pseudomonadati</taxon>
        <taxon>Pseudomonadota</taxon>
        <taxon>Gammaproteobacteria</taxon>
        <taxon>Thiotrichales</taxon>
        <taxon>Thiotrichaceae</taxon>
        <taxon>Thiomargarita</taxon>
    </lineage>
</organism>
<reference evidence="1 2" key="1">
    <citation type="submission" date="2016-05" db="EMBL/GenBank/DDBJ databases">
        <title>Single-cell genome of chain-forming Candidatus Thiomargarita nelsonii and comparison to other large sulfur-oxidizing bacteria.</title>
        <authorList>
            <person name="Winkel M."/>
            <person name="Salman V."/>
            <person name="Woyke T."/>
            <person name="Schulz-Vogt H."/>
            <person name="Richter M."/>
            <person name="Flood B."/>
            <person name="Bailey J."/>
            <person name="Amann R."/>
            <person name="Mussmann M."/>
        </authorList>
    </citation>
    <scope>NUCLEOTIDE SEQUENCE [LARGE SCALE GENOMIC DNA]</scope>
    <source>
        <strain evidence="1 2">THI036</strain>
    </source>
</reference>